<name>A0A235BUE9_UNCW3</name>
<feature type="non-terminal residue" evidence="2">
    <location>
        <position position="1"/>
    </location>
</feature>
<dbReference type="Pfam" id="PF17186">
    <property type="entry name" value="Lipocalin_9"/>
    <property type="match status" value="1"/>
</dbReference>
<dbReference type="Pfam" id="PF07143">
    <property type="entry name" value="CrtC"/>
    <property type="match status" value="1"/>
</dbReference>
<feature type="domain" description="AttH" evidence="1">
    <location>
        <begin position="1"/>
        <end position="129"/>
    </location>
</feature>
<evidence type="ECO:0000313" key="2">
    <source>
        <dbReference type="EMBL" id="OYD16063.1"/>
    </source>
</evidence>
<evidence type="ECO:0000259" key="1">
    <source>
        <dbReference type="Pfam" id="PF07143"/>
    </source>
</evidence>
<protein>
    <recommendedName>
        <fullName evidence="1">AttH domain-containing protein</fullName>
    </recommendedName>
</protein>
<dbReference type="PANTHER" id="PTHR38591:SF1">
    <property type="entry name" value="BLL1000 PROTEIN"/>
    <property type="match status" value="1"/>
</dbReference>
<dbReference type="Gene3D" id="2.40.370.10">
    <property type="entry name" value="AttH-like domain"/>
    <property type="match status" value="2"/>
</dbReference>
<sequence length="277" mass="31451">FAHFAIADVTGEKHRATERNLVLLSPEVKINKGYLDLQYDDWGAVGNTESCQGRYYHIWADDSGMAIDLDMKGSSNPIFGNGTGVIDMGKTGFSHAYSIPRLETTGHLVVDGKEYSVSGRSWADHQWGDWDWCEPFGWNWWGVNLDNGVDLVVYDFPDSTTTVIAKYPDGSQVVTSKVTLEKLGWWKSPETGIRYPIEWRFEIPDLDAEFLVSTTFPEQEMRTKLKYWEGGCIVKGKMKQEEITGKGYMELVGYNWTNFSFLRCGVWTVLSGLFNAF</sequence>
<organism evidence="2 3">
    <name type="scientific">candidate division WOR-3 bacterium JGI_Cruoil_03_51_56</name>
    <dbReference type="NCBI Taxonomy" id="1973747"/>
    <lineage>
        <taxon>Bacteria</taxon>
        <taxon>Bacteria division WOR-3</taxon>
    </lineage>
</organism>
<dbReference type="PANTHER" id="PTHR38591">
    <property type="entry name" value="HYDROLASE"/>
    <property type="match status" value="1"/>
</dbReference>
<comment type="caution">
    <text evidence="2">The sequence shown here is derived from an EMBL/GenBank/DDBJ whole genome shotgun (WGS) entry which is preliminary data.</text>
</comment>
<dbReference type="SUPFAM" id="SSF159245">
    <property type="entry name" value="AttH-like"/>
    <property type="match status" value="1"/>
</dbReference>
<dbReference type="Proteomes" id="UP000215559">
    <property type="component" value="Unassembled WGS sequence"/>
</dbReference>
<dbReference type="InterPro" id="IPR023374">
    <property type="entry name" value="AttH-like_dom_sf"/>
</dbReference>
<accession>A0A235BUE9</accession>
<reference evidence="2 3" key="1">
    <citation type="submission" date="2017-07" db="EMBL/GenBank/DDBJ databases">
        <title>Recovery of genomes from metagenomes via a dereplication, aggregation, and scoring strategy.</title>
        <authorList>
            <person name="Sieber C.M."/>
            <person name="Probst A.J."/>
            <person name="Sharrar A."/>
            <person name="Thomas B.C."/>
            <person name="Hess M."/>
            <person name="Tringe S.G."/>
            <person name="Banfield J.F."/>
        </authorList>
    </citation>
    <scope>NUCLEOTIDE SEQUENCE [LARGE SCALE GENOMIC DNA]</scope>
    <source>
        <strain evidence="2">JGI_Cruoil_03_51_56</strain>
    </source>
</reference>
<dbReference type="AlphaFoldDB" id="A0A235BUE9"/>
<dbReference type="EMBL" id="NOZP01000073">
    <property type="protein sequence ID" value="OYD16063.1"/>
    <property type="molecule type" value="Genomic_DNA"/>
</dbReference>
<proteinExistence type="predicted"/>
<evidence type="ECO:0000313" key="3">
    <source>
        <dbReference type="Proteomes" id="UP000215559"/>
    </source>
</evidence>
<dbReference type="InterPro" id="IPR010791">
    <property type="entry name" value="AttH_dom"/>
</dbReference>
<gene>
    <name evidence="2" type="ORF">CH330_03785</name>
</gene>